<protein>
    <submittedName>
        <fullName evidence="3">XRE family transcriptional regulator</fullName>
    </submittedName>
</protein>
<dbReference type="Proteomes" id="UP000693952">
    <property type="component" value="Chromosome"/>
</dbReference>
<evidence type="ECO:0000256" key="1">
    <source>
        <dbReference type="ARBA" id="ARBA00023125"/>
    </source>
</evidence>
<dbReference type="InterPro" id="IPR013096">
    <property type="entry name" value="Cupin_2"/>
</dbReference>
<dbReference type="PANTHER" id="PTHR46797">
    <property type="entry name" value="HTH-TYPE TRANSCRIPTIONAL REGULATOR"/>
    <property type="match status" value="1"/>
</dbReference>
<dbReference type="PANTHER" id="PTHR46797:SF20">
    <property type="entry name" value="BLR4304 PROTEIN"/>
    <property type="match status" value="1"/>
</dbReference>
<proteinExistence type="predicted"/>
<reference evidence="3" key="1">
    <citation type="submission" date="2021-06" db="EMBL/GenBank/DDBJ databases">
        <title>Updating the genus Pseudomonas: Description of 43 new species and partition of the Pseudomonas putida group.</title>
        <authorList>
            <person name="Girard L."/>
            <person name="Lood C."/>
            <person name="Vandamme P."/>
            <person name="Rokni-Zadeh H."/>
            <person name="van Noort V."/>
            <person name="Hofte M."/>
            <person name="Lavigne R."/>
            <person name="De Mot R."/>
        </authorList>
    </citation>
    <scope>NUCLEOTIDE SEQUENCE</scope>
    <source>
        <strain evidence="3">CMR12a</strain>
    </source>
</reference>
<dbReference type="Pfam" id="PF13560">
    <property type="entry name" value="HTH_31"/>
    <property type="match status" value="1"/>
</dbReference>
<dbReference type="InterPro" id="IPR050807">
    <property type="entry name" value="TransReg_Diox_bact_type"/>
</dbReference>
<sequence length="217" mass="23735">MKNKTSRAPVAPHMLNPEMLGIRLRTARKQRGWTLAQVAERSNVSITTISRAERGQLALGYENVAALAQALQLDMGTLFSHDYEQPPAEQGPVITRSGEGVAYRGLSFTYEFLATAAKGKPINPVLGTIHARRINSPEDFSRHAGVEFVYVISGRIEVHFETGEVAALDKGDSLYFDSRIGHAYICVSKQLAKVIGVITAESDQILLARQGHDLPGH</sequence>
<evidence type="ECO:0000313" key="4">
    <source>
        <dbReference type="Proteomes" id="UP000693952"/>
    </source>
</evidence>
<dbReference type="RefSeq" id="WP_217884140.1">
    <property type="nucleotide sequence ID" value="NZ_CP027706.1"/>
</dbReference>
<accession>A0ABX8MIB8</accession>
<organism evidence="3 4">
    <name type="scientific">Pseudomonas sessilinigenes</name>
    <dbReference type="NCBI Taxonomy" id="658629"/>
    <lineage>
        <taxon>Bacteria</taxon>
        <taxon>Pseudomonadati</taxon>
        <taxon>Pseudomonadota</taxon>
        <taxon>Gammaproteobacteria</taxon>
        <taxon>Pseudomonadales</taxon>
        <taxon>Pseudomonadaceae</taxon>
        <taxon>Pseudomonas</taxon>
    </lineage>
</organism>
<dbReference type="InterPro" id="IPR001387">
    <property type="entry name" value="Cro/C1-type_HTH"/>
</dbReference>
<dbReference type="SMART" id="SM00530">
    <property type="entry name" value="HTH_XRE"/>
    <property type="match status" value="1"/>
</dbReference>
<keyword evidence="4" id="KW-1185">Reference proteome</keyword>
<gene>
    <name evidence="3" type="ORF">KSS89_16065</name>
</gene>
<dbReference type="EMBL" id="CP077074">
    <property type="protein sequence ID" value="QXH37811.1"/>
    <property type="molecule type" value="Genomic_DNA"/>
</dbReference>
<evidence type="ECO:0000313" key="3">
    <source>
        <dbReference type="EMBL" id="QXH37811.1"/>
    </source>
</evidence>
<keyword evidence="1" id="KW-0238">DNA-binding</keyword>
<feature type="domain" description="HTH cro/C1-type" evidence="2">
    <location>
        <begin position="24"/>
        <end position="78"/>
    </location>
</feature>
<dbReference type="Pfam" id="PF07883">
    <property type="entry name" value="Cupin_2"/>
    <property type="match status" value="1"/>
</dbReference>
<name>A0ABX8MIB8_9PSED</name>
<evidence type="ECO:0000259" key="2">
    <source>
        <dbReference type="PROSITE" id="PS50943"/>
    </source>
</evidence>
<dbReference type="PROSITE" id="PS50943">
    <property type="entry name" value="HTH_CROC1"/>
    <property type="match status" value="1"/>
</dbReference>
<dbReference type="CDD" id="cd02209">
    <property type="entry name" value="cupin_XRE_C"/>
    <property type="match status" value="1"/>
</dbReference>
<dbReference type="CDD" id="cd00093">
    <property type="entry name" value="HTH_XRE"/>
    <property type="match status" value="1"/>
</dbReference>